<organism evidence="1 2">
    <name type="scientific">Lysinibacillus sphaericus (strain C3-41)</name>
    <dbReference type="NCBI Taxonomy" id="444177"/>
    <lineage>
        <taxon>Bacteria</taxon>
        <taxon>Bacillati</taxon>
        <taxon>Bacillota</taxon>
        <taxon>Bacilli</taxon>
        <taxon>Bacillales</taxon>
        <taxon>Bacillaceae</taxon>
        <taxon>Lysinibacillus</taxon>
    </lineage>
</organism>
<evidence type="ECO:0000313" key="2">
    <source>
        <dbReference type="Proteomes" id="UP000002164"/>
    </source>
</evidence>
<protein>
    <submittedName>
        <fullName evidence="1">Uncharacterized protein</fullName>
    </submittedName>
</protein>
<dbReference type="KEGG" id="lsp:Bsph_4182"/>
<dbReference type="EMBL" id="CP000817">
    <property type="protein sequence ID" value="ACA41643.1"/>
    <property type="molecule type" value="Genomic_DNA"/>
</dbReference>
<dbReference type="HOGENOM" id="CLU_2955090_0_0_9"/>
<dbReference type="AlphaFoldDB" id="B1HX67"/>
<gene>
    <name evidence="1" type="ordered locus">Bsph_4182</name>
</gene>
<accession>B1HX67</accession>
<reference evidence="1 2" key="1">
    <citation type="journal article" date="2008" name="J. Bacteriol.">
        <title>Complete genome sequence of the mosquitocidal bacterium Bacillus sphaericus C3-41 and comparison with those of closely related Bacillus species.</title>
        <authorList>
            <person name="Hu X."/>
            <person name="Fan W."/>
            <person name="Han B."/>
            <person name="Liu H."/>
            <person name="Zheng D."/>
            <person name="Li Q."/>
            <person name="Dong W."/>
            <person name="Yan J."/>
            <person name="Gao M."/>
            <person name="Berry C."/>
            <person name="Yuan Z."/>
        </authorList>
    </citation>
    <scope>NUCLEOTIDE SEQUENCE [LARGE SCALE GENOMIC DNA]</scope>
    <source>
        <strain evidence="1 2">C3-41</strain>
    </source>
</reference>
<sequence length="70" mass="8481">MYSCEKNGADSVSEKMVQQTLLGDLEWKNPIEMVDIELFEEYIYYNCIYFKSPEEQDYISLLRREILKRM</sequence>
<name>B1HX67_LYSSC</name>
<dbReference type="Proteomes" id="UP000002164">
    <property type="component" value="Chromosome"/>
</dbReference>
<proteinExistence type="predicted"/>
<evidence type="ECO:0000313" key="1">
    <source>
        <dbReference type="EMBL" id="ACA41643.1"/>
    </source>
</evidence>
<dbReference type="EnsemblBacteria" id="ACA41643">
    <property type="protein sequence ID" value="ACA41643"/>
    <property type="gene ID" value="Bsph_4182"/>
</dbReference>